<dbReference type="EMBL" id="PHUM01000007">
    <property type="protein sequence ID" value="PWH08666.1"/>
    <property type="molecule type" value="Genomic_DNA"/>
</dbReference>
<gene>
    <name evidence="4" type="ORF">CWE05_06875</name>
    <name evidence="3" type="ORF">GBC45_01020</name>
    <name evidence="2" type="ORF">GBK06_11265</name>
</gene>
<dbReference type="Proteomes" id="UP000491334">
    <property type="component" value="Unassembled WGS sequence"/>
</dbReference>
<dbReference type="Gene3D" id="1.10.260.40">
    <property type="entry name" value="lambda repressor-like DNA-binding domains"/>
    <property type="match status" value="1"/>
</dbReference>
<reference evidence="4 5" key="1">
    <citation type="submission" date="2017-11" db="EMBL/GenBank/DDBJ databases">
        <title>Draft genome sequence of Bifidobacterium longum UMA026, isolated from Holstein dairy cow feces.</title>
        <authorList>
            <person name="Albert K."/>
            <person name="Sela D.A."/>
        </authorList>
    </citation>
    <scope>NUCLEOTIDE SEQUENCE [LARGE SCALE GENOMIC DNA]</scope>
    <source>
        <strain evidence="4 5">UMA026</strain>
    </source>
</reference>
<evidence type="ECO:0000313" key="2">
    <source>
        <dbReference type="EMBL" id="KAB6915035.1"/>
    </source>
</evidence>
<accession>A0A2U2RS45</accession>
<evidence type="ECO:0000313" key="5">
    <source>
        <dbReference type="Proteomes" id="UP000245582"/>
    </source>
</evidence>
<comment type="caution">
    <text evidence="4">The sequence shown here is derived from an EMBL/GenBank/DDBJ whole genome shotgun (WGS) entry which is preliminary data.</text>
</comment>
<dbReference type="Proteomes" id="UP000245582">
    <property type="component" value="Unassembled WGS sequence"/>
</dbReference>
<dbReference type="AlphaFoldDB" id="A0A2U2RS45"/>
<dbReference type="InterPro" id="IPR010982">
    <property type="entry name" value="Lambda_DNA-bd_dom_sf"/>
</dbReference>
<feature type="region of interest" description="Disordered" evidence="1">
    <location>
        <begin position="114"/>
        <end position="140"/>
    </location>
</feature>
<evidence type="ECO:0000313" key="7">
    <source>
        <dbReference type="Proteomes" id="UP000491334"/>
    </source>
</evidence>
<proteinExistence type="predicted"/>
<dbReference type="EMBL" id="WDZP01000072">
    <property type="protein sequence ID" value="KAB6915035.1"/>
    <property type="molecule type" value="Genomic_DNA"/>
</dbReference>
<evidence type="ECO:0000313" key="6">
    <source>
        <dbReference type="Proteomes" id="UP000476628"/>
    </source>
</evidence>
<evidence type="ECO:0000313" key="3">
    <source>
        <dbReference type="EMBL" id="KAB7204493.1"/>
    </source>
</evidence>
<protein>
    <submittedName>
        <fullName evidence="4">Uncharacterized protein</fullName>
    </submittedName>
</protein>
<dbReference type="SUPFAM" id="SSF47413">
    <property type="entry name" value="lambda repressor-like DNA-binding domains"/>
    <property type="match status" value="1"/>
</dbReference>
<dbReference type="EMBL" id="WDUB01000001">
    <property type="protein sequence ID" value="KAB7204493.1"/>
    <property type="molecule type" value="Genomic_DNA"/>
</dbReference>
<name>A0A2U2RS45_BIFLN</name>
<reference evidence="6 7" key="2">
    <citation type="journal article" date="2019" name="Nat. Med.">
        <title>A library of human gut bacterial isolates paired with longitudinal multiomics data enables mechanistic microbiome research.</title>
        <authorList>
            <person name="Poyet M."/>
            <person name="Groussin M."/>
            <person name="Gibbons S.M."/>
            <person name="Avila-Pacheco J."/>
            <person name="Jiang X."/>
            <person name="Kearney S.M."/>
            <person name="Perrotta A.R."/>
            <person name="Berdy B."/>
            <person name="Zhao S."/>
            <person name="Lieberman T.D."/>
            <person name="Swanson P.K."/>
            <person name="Smith M."/>
            <person name="Roesemann S."/>
            <person name="Alexander J.E."/>
            <person name="Rich S.A."/>
            <person name="Livny J."/>
            <person name="Vlamakis H."/>
            <person name="Clish C."/>
            <person name="Bullock K."/>
            <person name="Deik A."/>
            <person name="Scott J."/>
            <person name="Pierce K.A."/>
            <person name="Xavier R.J."/>
            <person name="Alm E.J."/>
        </authorList>
    </citation>
    <scope>NUCLEOTIDE SEQUENCE [LARGE SCALE GENOMIC DNA]</scope>
    <source>
        <strain evidence="3 6">BIOML-A136</strain>
        <strain evidence="2 7">BIOML-A284</strain>
    </source>
</reference>
<evidence type="ECO:0000256" key="1">
    <source>
        <dbReference type="SAM" id="MobiDB-lite"/>
    </source>
</evidence>
<evidence type="ECO:0000313" key="4">
    <source>
        <dbReference type="EMBL" id="PWH08666.1"/>
    </source>
</evidence>
<dbReference type="Proteomes" id="UP000476628">
    <property type="component" value="Unassembled WGS sequence"/>
</dbReference>
<dbReference type="GO" id="GO:0003677">
    <property type="term" value="F:DNA binding"/>
    <property type="evidence" value="ECO:0007669"/>
    <property type="project" value="InterPro"/>
</dbReference>
<organism evidence="4 5">
    <name type="scientific">Bifidobacterium longum</name>
    <dbReference type="NCBI Taxonomy" id="216816"/>
    <lineage>
        <taxon>Bacteria</taxon>
        <taxon>Bacillati</taxon>
        <taxon>Actinomycetota</taxon>
        <taxon>Actinomycetes</taxon>
        <taxon>Bifidobacteriales</taxon>
        <taxon>Bifidobacteriaceae</taxon>
        <taxon>Bifidobacterium</taxon>
    </lineage>
</organism>
<sequence>MRTLLSADQANQTPPDTLGEYTERVLNYNVDARRRQLKRTQKSLMQPMGVTSEGAVSQRLKGITHWSLISAVNVAQSLDTSIEKLLDDSAMKMEIERQAVALRVQLDQINQMTGNKKATGDTPMASGELLRLGLNQRPSD</sequence>